<evidence type="ECO:0000313" key="2">
    <source>
        <dbReference type="EMBL" id="CDZ88951.1"/>
    </source>
</evidence>
<dbReference type="AlphaFoldDB" id="A0A098BMK8"/>
<feature type="compositionally biased region" description="Low complexity" evidence="1">
    <location>
        <begin position="34"/>
        <end position="51"/>
    </location>
</feature>
<evidence type="ECO:0000256" key="1">
    <source>
        <dbReference type="SAM" id="MobiDB-lite"/>
    </source>
</evidence>
<evidence type="ECO:0000313" key="3">
    <source>
        <dbReference type="Proteomes" id="UP000042997"/>
    </source>
</evidence>
<sequence length="77" mass="8316">MPLVVPITPELPHSRAAERAHDLIVHGLITAMTSVSHSSTSSTRSRLTCASKSSPAGKRCPHTHSYRSNVSTLCHTR</sequence>
<proteinExistence type="predicted"/>
<protein>
    <submittedName>
        <fullName evidence="2">Uncharacterized protein</fullName>
    </submittedName>
</protein>
<dbReference type="Proteomes" id="UP000042997">
    <property type="component" value="Unassembled WGS sequence"/>
</dbReference>
<organism evidence="2 3">
    <name type="scientific">Rhodococcus ruber</name>
    <dbReference type="NCBI Taxonomy" id="1830"/>
    <lineage>
        <taxon>Bacteria</taxon>
        <taxon>Bacillati</taxon>
        <taxon>Actinomycetota</taxon>
        <taxon>Actinomycetes</taxon>
        <taxon>Mycobacteriales</taxon>
        <taxon>Nocardiaceae</taxon>
        <taxon>Rhodococcus</taxon>
    </lineage>
</organism>
<dbReference type="EMBL" id="CCSD01000056">
    <property type="protein sequence ID" value="CDZ88951.1"/>
    <property type="molecule type" value="Genomic_DNA"/>
</dbReference>
<feature type="region of interest" description="Disordered" evidence="1">
    <location>
        <begin position="34"/>
        <end position="77"/>
    </location>
</feature>
<accession>A0A098BMK8</accession>
<reference evidence="2 3" key="1">
    <citation type="journal article" date="2014" name="Genome Announc.">
        <title>Draft Genome Sequence of Propane- and Butane-Oxidizing Actinobacterium Rhodococcus ruber IEGM 231.</title>
        <authorList>
            <person name="Ivshina I.B."/>
            <person name="Kuyukina M.S."/>
            <person name="Krivoruchko A.V."/>
            <person name="Barbe V."/>
            <person name="Fischer C."/>
        </authorList>
    </citation>
    <scope>NUCLEOTIDE SEQUENCE [LARGE SCALE GENOMIC DNA]</scope>
</reference>
<feature type="compositionally biased region" description="Polar residues" evidence="1">
    <location>
        <begin position="66"/>
        <end position="77"/>
    </location>
</feature>
<name>A0A098BMK8_9NOCA</name>
<gene>
    <name evidence="2" type="ORF">RHRU231_450118</name>
</gene>